<accession>A0A7U4DNH9</accession>
<dbReference type="PANTHER" id="PTHR45228">
    <property type="entry name" value="CYCLIC DI-GMP PHOSPHODIESTERASE TM_0186-RELATED"/>
    <property type="match status" value="1"/>
</dbReference>
<dbReference type="RefSeq" id="WP_015723675.1">
    <property type="nucleotide sequence ID" value="NC_014972.1"/>
</dbReference>
<dbReference type="InterPro" id="IPR011006">
    <property type="entry name" value="CheY-like_superfamily"/>
</dbReference>
<evidence type="ECO:0000256" key="2">
    <source>
        <dbReference type="SAM" id="MobiDB-lite"/>
    </source>
</evidence>
<dbReference type="PROSITE" id="PS51832">
    <property type="entry name" value="HD_GYP"/>
    <property type="match status" value="1"/>
</dbReference>
<dbReference type="PROSITE" id="PS50110">
    <property type="entry name" value="RESPONSE_REGULATORY"/>
    <property type="match status" value="1"/>
</dbReference>
<protein>
    <submittedName>
        <fullName evidence="5">Response regulator receiver modulated metal dependent phosphohydrolase</fullName>
    </submittedName>
</protein>
<evidence type="ECO:0000256" key="1">
    <source>
        <dbReference type="PROSITE-ProRule" id="PRU00169"/>
    </source>
</evidence>
<dbReference type="InterPro" id="IPR037522">
    <property type="entry name" value="HD_GYP_dom"/>
</dbReference>
<dbReference type="CDD" id="cd00077">
    <property type="entry name" value="HDc"/>
    <property type="match status" value="1"/>
</dbReference>
<keyword evidence="1" id="KW-0597">Phosphoprotein</keyword>
<dbReference type="PANTHER" id="PTHR45228:SF9">
    <property type="entry name" value="3'3'-CGAMP-SPECIFIC PHOSPHODIESTERASE 2"/>
    <property type="match status" value="1"/>
</dbReference>
<feature type="compositionally biased region" description="Basic and acidic residues" evidence="2">
    <location>
        <begin position="7"/>
        <end position="21"/>
    </location>
</feature>
<dbReference type="GO" id="GO:0000160">
    <property type="term" value="P:phosphorelay signal transduction system"/>
    <property type="evidence" value="ECO:0007669"/>
    <property type="project" value="InterPro"/>
</dbReference>
<feature type="modified residue" description="4-aspartylphosphate" evidence="1">
    <location>
        <position position="87"/>
    </location>
</feature>
<dbReference type="InterPro" id="IPR052020">
    <property type="entry name" value="Cyclic_di-GMP/3'3'-cGAMP_PDE"/>
</dbReference>
<feature type="domain" description="Response regulatory" evidence="3">
    <location>
        <begin position="32"/>
        <end position="156"/>
    </location>
</feature>
<evidence type="ECO:0000313" key="5">
    <source>
        <dbReference type="EMBL" id="ADW17131.1"/>
    </source>
</evidence>
<dbReference type="SMART" id="SM00471">
    <property type="entry name" value="HDc"/>
    <property type="match status" value="1"/>
</dbReference>
<dbReference type="InterPro" id="IPR001789">
    <property type="entry name" value="Sig_transdc_resp-reg_receiver"/>
</dbReference>
<dbReference type="Pfam" id="PF11849">
    <property type="entry name" value="DUF3369"/>
    <property type="match status" value="1"/>
</dbReference>
<dbReference type="EMBL" id="CP002364">
    <property type="protein sequence ID" value="ADW17131.1"/>
    <property type="molecule type" value="Genomic_DNA"/>
</dbReference>
<evidence type="ECO:0000259" key="4">
    <source>
        <dbReference type="PROSITE" id="PS51832"/>
    </source>
</evidence>
<proteinExistence type="predicted"/>
<dbReference type="SMART" id="SM00448">
    <property type="entry name" value="REC"/>
    <property type="match status" value="1"/>
</dbReference>
<dbReference type="SUPFAM" id="SSF109604">
    <property type="entry name" value="HD-domain/PDEase-like"/>
    <property type="match status" value="1"/>
</dbReference>
<dbReference type="Gene3D" id="3.40.50.2300">
    <property type="match status" value="1"/>
</dbReference>
<reference evidence="5 6" key="1">
    <citation type="journal article" date="2011" name="Stand. Genomic Sci.">
        <title>Complete genome sequence of Desulfobulbus propionicus type strain (1pr3).</title>
        <authorList>
            <person name="Pagani I."/>
            <person name="Lapidus A."/>
            <person name="Nolan M."/>
            <person name="Lucas S."/>
            <person name="Hammon N."/>
            <person name="Deshpande S."/>
            <person name="Cheng J.F."/>
            <person name="Chertkov O."/>
            <person name="Davenport K."/>
            <person name="Tapia R."/>
            <person name="Han C."/>
            <person name="Goodwin L."/>
            <person name="Pitluck S."/>
            <person name="Liolios K."/>
            <person name="Mavromatis K."/>
            <person name="Ivanova N."/>
            <person name="Mikhailova N."/>
            <person name="Pati A."/>
            <person name="Chen A."/>
            <person name="Palaniappan K."/>
            <person name="Land M."/>
            <person name="Hauser L."/>
            <person name="Chang Y.J."/>
            <person name="Jeffries C.D."/>
            <person name="Detter J.C."/>
            <person name="Brambilla E."/>
            <person name="Kannan K.P."/>
            <person name="Djao O.D."/>
            <person name="Rohde M."/>
            <person name="Pukall R."/>
            <person name="Spring S."/>
            <person name="Goker M."/>
            <person name="Sikorski J."/>
            <person name="Woyke T."/>
            <person name="Bristow J."/>
            <person name="Eisen J.A."/>
            <person name="Markowitz V."/>
            <person name="Hugenholtz P."/>
            <person name="Kyrpides N.C."/>
            <person name="Klenk H.P."/>
        </authorList>
    </citation>
    <scope>NUCLEOTIDE SEQUENCE [LARGE SCALE GENOMIC DNA]</scope>
    <source>
        <strain evidence="6">ATCC 33891 / DSM 2032 / 1pr3</strain>
    </source>
</reference>
<feature type="domain" description="HD-GYP" evidence="4">
    <location>
        <begin position="323"/>
        <end position="520"/>
    </location>
</feature>
<dbReference type="Pfam" id="PF13487">
    <property type="entry name" value="HD_5"/>
    <property type="match status" value="1"/>
</dbReference>
<organism evidence="5 6">
    <name type="scientific">Desulfobulbus propionicus (strain ATCC 33891 / DSM 2032 / VKM B-1956 / 1pr3)</name>
    <dbReference type="NCBI Taxonomy" id="577650"/>
    <lineage>
        <taxon>Bacteria</taxon>
        <taxon>Pseudomonadati</taxon>
        <taxon>Thermodesulfobacteriota</taxon>
        <taxon>Desulfobulbia</taxon>
        <taxon>Desulfobulbales</taxon>
        <taxon>Desulfobulbaceae</taxon>
        <taxon>Desulfobulbus</taxon>
    </lineage>
</organism>
<evidence type="ECO:0000259" key="3">
    <source>
        <dbReference type="PROSITE" id="PS50110"/>
    </source>
</evidence>
<dbReference type="KEGG" id="dpr:Despr_0957"/>
<evidence type="ECO:0000313" key="6">
    <source>
        <dbReference type="Proteomes" id="UP000006365"/>
    </source>
</evidence>
<dbReference type="Gene3D" id="1.10.3210.10">
    <property type="entry name" value="Hypothetical protein af1432"/>
    <property type="match status" value="1"/>
</dbReference>
<keyword evidence="6" id="KW-1185">Reference proteome</keyword>
<dbReference type="Proteomes" id="UP000006365">
    <property type="component" value="Chromosome"/>
</dbReference>
<sequence>MNDADEILFKDEPPEPPRSPEDQTAAAGEPWKILIVDDEADVHSVTTFMIRGLDYLGRRFQFFHAYSGGEARRILAEQQDLAVVLLDVVMESDDSGLQLVHFIREELKNRSVRIVLRTGQPGKAPAAKVILEYDINDYKEKTELTLDKMLVTVISALRSYHFITTIENNRLGLKKIIEASADIFERQSLQKLGSGVLSQLTSILRLHDDALGKGASGLTASGANGQSVVLAATGQFCRYVNRPVGEIDTELMNTTLRLAQSQRHGFYCQDGKCAWYFKSQTGSENFLYFEIDKELDENDHDLLELFFTNVSLAFDNLFLNKGIEDTQKEIIFQIAETMECRSAETGSHVRRVAEYAYLLALKSGLGEEEAEMLKLASTPHDLGKIGIPDSILNKPGPLTPEEYSIIKTHVYRGHDLLINSSSPIVRAAARIVLQHHERWDGQGYPQGLKGEEIHIHGRIISVADVLDALSNRRVYHEAWSWEEVFVHFREQRGKHFDPQLVDILLDHQEEFKAIWSRYNAVGMQFP</sequence>
<name>A0A7U4DNH9_DESPD</name>
<dbReference type="InterPro" id="IPR021800">
    <property type="entry name" value="DUF3369"/>
</dbReference>
<dbReference type="InterPro" id="IPR003607">
    <property type="entry name" value="HD/PDEase_dom"/>
</dbReference>
<feature type="region of interest" description="Disordered" evidence="2">
    <location>
        <begin position="1"/>
        <end position="26"/>
    </location>
</feature>
<dbReference type="AlphaFoldDB" id="A0A7U4DNH9"/>
<gene>
    <name evidence="5" type="ordered locus">Despr_0957</name>
</gene>
<dbReference type="SUPFAM" id="SSF52172">
    <property type="entry name" value="CheY-like"/>
    <property type="match status" value="1"/>
</dbReference>